<organism evidence="3 4">
    <name type="scientific">Novipirellula artificiosorum</name>
    <dbReference type="NCBI Taxonomy" id="2528016"/>
    <lineage>
        <taxon>Bacteria</taxon>
        <taxon>Pseudomonadati</taxon>
        <taxon>Planctomycetota</taxon>
        <taxon>Planctomycetia</taxon>
        <taxon>Pirellulales</taxon>
        <taxon>Pirellulaceae</taxon>
        <taxon>Novipirellula</taxon>
    </lineage>
</organism>
<dbReference type="AlphaFoldDB" id="A0A5C6D8C5"/>
<dbReference type="OrthoDB" id="9762324at2"/>
<dbReference type="Proteomes" id="UP000319143">
    <property type="component" value="Unassembled WGS sequence"/>
</dbReference>
<comment type="caution">
    <text evidence="3">The sequence shown here is derived from an EMBL/GenBank/DDBJ whole genome shotgun (WGS) entry which is preliminary data.</text>
</comment>
<dbReference type="CDD" id="cd16027">
    <property type="entry name" value="SGSH"/>
    <property type="match status" value="1"/>
</dbReference>
<accession>A0A5C6D8C5</accession>
<evidence type="ECO:0000313" key="3">
    <source>
        <dbReference type="EMBL" id="TWU32021.1"/>
    </source>
</evidence>
<dbReference type="EC" id="3.1.6.6" evidence="3"/>
<dbReference type="SUPFAM" id="SSF53649">
    <property type="entry name" value="Alkaline phosphatase-like"/>
    <property type="match status" value="1"/>
</dbReference>
<evidence type="ECO:0000256" key="1">
    <source>
        <dbReference type="SAM" id="SignalP"/>
    </source>
</evidence>
<evidence type="ECO:0000259" key="2">
    <source>
        <dbReference type="Pfam" id="PF00884"/>
    </source>
</evidence>
<dbReference type="Pfam" id="PF00884">
    <property type="entry name" value="Sulfatase"/>
    <property type="match status" value="1"/>
</dbReference>
<dbReference type="RefSeq" id="WP_146530654.1">
    <property type="nucleotide sequence ID" value="NZ_SJPV01000014.1"/>
</dbReference>
<sequence length="523" mass="59184" precursor="true">MSRFLSLCILASATFATAAERPNVLFVIADDASRDSFGIYGSTYVKTPNFDRIASEGVKFTNAYNCNPKCAPARACLLTGRYSWQLEEACNHNPFLSSKWKFYPYLLEQAGYFVGYTGKGWGPGVWNGIDGGKSGFKNDNPAGHAWAKRTLKPPYKGIANIDYAANFKDFLDAQPQDKPFCFWFGTKEPHRSYGKDNWKLDGRDLREVTVPTYYPDNEIIRGDLADYAIEVEWYDTHLGRALGHLEDIGQLENTLILATSDHGMPFPRVKGQIYEHGFHIPFVARWGNKIKPGRTVTDFITFPDLAPTLMDLAGLPVIDQMTGKSFLPQLLAEQSGRIDTSRDHTLLGKERHDIGRTDGSLLSVSYPVRAIQNDHFLYVKNFNPDRWPVGDPAYGYLNCDNSPTKTFLTQLSENDPLHRFHQLSFGKRPPEELYDIKNDPDCVNNLSSSPEYAEVKTQLLNQMTKELTAQGDPRVLGNGEIFDYYPNCRVDRQQKLYNRPDFDPVKTFSEKFGHAMVEDGVED</sequence>
<reference evidence="3 4" key="1">
    <citation type="submission" date="2019-02" db="EMBL/GenBank/DDBJ databases">
        <title>Deep-cultivation of Planctomycetes and their phenomic and genomic characterization uncovers novel biology.</title>
        <authorList>
            <person name="Wiegand S."/>
            <person name="Jogler M."/>
            <person name="Boedeker C."/>
            <person name="Pinto D."/>
            <person name="Vollmers J."/>
            <person name="Rivas-Marin E."/>
            <person name="Kohn T."/>
            <person name="Peeters S.H."/>
            <person name="Heuer A."/>
            <person name="Rast P."/>
            <person name="Oberbeckmann S."/>
            <person name="Bunk B."/>
            <person name="Jeske O."/>
            <person name="Meyerdierks A."/>
            <person name="Storesund J.E."/>
            <person name="Kallscheuer N."/>
            <person name="Luecker S."/>
            <person name="Lage O.M."/>
            <person name="Pohl T."/>
            <person name="Merkel B.J."/>
            <person name="Hornburger P."/>
            <person name="Mueller R.-W."/>
            <person name="Bruemmer F."/>
            <person name="Labrenz M."/>
            <person name="Spormann A.M."/>
            <person name="Op Den Camp H."/>
            <person name="Overmann J."/>
            <person name="Amann R."/>
            <person name="Jetten M.S.M."/>
            <person name="Mascher T."/>
            <person name="Medema M.H."/>
            <person name="Devos D.P."/>
            <person name="Kaster A.-K."/>
            <person name="Ovreas L."/>
            <person name="Rohde M."/>
            <person name="Galperin M.Y."/>
            <person name="Jogler C."/>
        </authorList>
    </citation>
    <scope>NUCLEOTIDE SEQUENCE [LARGE SCALE GENOMIC DNA]</scope>
    <source>
        <strain evidence="3 4">Poly41</strain>
    </source>
</reference>
<name>A0A5C6D8C5_9BACT</name>
<evidence type="ECO:0000313" key="4">
    <source>
        <dbReference type="Proteomes" id="UP000319143"/>
    </source>
</evidence>
<protein>
    <submittedName>
        <fullName evidence="3">Choline-sulfatase</fullName>
        <ecNumber evidence="3">3.1.6.6</ecNumber>
    </submittedName>
</protein>
<keyword evidence="1" id="KW-0732">Signal</keyword>
<proteinExistence type="predicted"/>
<dbReference type="EMBL" id="SJPV01000014">
    <property type="protein sequence ID" value="TWU32021.1"/>
    <property type="molecule type" value="Genomic_DNA"/>
</dbReference>
<dbReference type="GO" id="GO:0047753">
    <property type="term" value="F:choline-sulfatase activity"/>
    <property type="evidence" value="ECO:0007669"/>
    <property type="project" value="UniProtKB-EC"/>
</dbReference>
<dbReference type="InterPro" id="IPR017850">
    <property type="entry name" value="Alkaline_phosphatase_core_sf"/>
</dbReference>
<gene>
    <name evidence="3" type="primary">betC_26</name>
    <name evidence="3" type="ORF">Poly41_59090</name>
</gene>
<keyword evidence="3" id="KW-0378">Hydrolase</keyword>
<dbReference type="Gene3D" id="3.40.720.10">
    <property type="entry name" value="Alkaline Phosphatase, subunit A"/>
    <property type="match status" value="1"/>
</dbReference>
<dbReference type="PANTHER" id="PTHR43751:SF1">
    <property type="entry name" value="SULFATASE ATSG-RELATED"/>
    <property type="match status" value="1"/>
</dbReference>
<feature type="chain" id="PRO_5022717890" evidence="1">
    <location>
        <begin position="19"/>
        <end position="523"/>
    </location>
</feature>
<keyword evidence="4" id="KW-1185">Reference proteome</keyword>
<dbReference type="InterPro" id="IPR052701">
    <property type="entry name" value="GAG_Ulvan_Degrading_Sulfatases"/>
</dbReference>
<dbReference type="InterPro" id="IPR000917">
    <property type="entry name" value="Sulfatase_N"/>
</dbReference>
<feature type="domain" description="Sulfatase N-terminal" evidence="2">
    <location>
        <begin position="22"/>
        <end position="314"/>
    </location>
</feature>
<feature type="signal peptide" evidence="1">
    <location>
        <begin position="1"/>
        <end position="18"/>
    </location>
</feature>
<dbReference type="PANTHER" id="PTHR43751">
    <property type="entry name" value="SULFATASE"/>
    <property type="match status" value="1"/>
</dbReference>